<reference evidence="1 2" key="1">
    <citation type="journal article" date="2015" name="Genome Biol.">
        <title>Comparative genomics of Steinernema reveals deeply conserved gene regulatory networks.</title>
        <authorList>
            <person name="Dillman A.R."/>
            <person name="Macchietto M."/>
            <person name="Porter C.F."/>
            <person name="Rogers A."/>
            <person name="Williams B."/>
            <person name="Antoshechkin I."/>
            <person name="Lee M.M."/>
            <person name="Goodwin Z."/>
            <person name="Lu X."/>
            <person name="Lewis E.E."/>
            <person name="Goodrich-Blair H."/>
            <person name="Stock S.P."/>
            <person name="Adams B.J."/>
            <person name="Sternberg P.W."/>
            <person name="Mortazavi A."/>
        </authorList>
    </citation>
    <scope>NUCLEOTIDE SEQUENCE [LARGE SCALE GENOMIC DNA]</scope>
    <source>
        <strain evidence="1 2">ALL</strain>
    </source>
</reference>
<evidence type="ECO:0000313" key="1">
    <source>
        <dbReference type="EMBL" id="TKR62889.1"/>
    </source>
</evidence>
<evidence type="ECO:0000313" key="2">
    <source>
        <dbReference type="Proteomes" id="UP000298663"/>
    </source>
</evidence>
<dbReference type="Proteomes" id="UP000298663">
    <property type="component" value="Unassembled WGS sequence"/>
</dbReference>
<accession>A0A4U5M2E0</accession>
<name>A0A4U5M2E0_STECR</name>
<keyword evidence="2" id="KW-1185">Reference proteome</keyword>
<sequence>MVAVQNVVLVQNKTVVNKYAGRKLAKRNTNRVQAFLFLALSAVEILRQCEYSCPFAPVLRTSSHGCPI</sequence>
<proteinExistence type="predicted"/>
<dbReference type="AlphaFoldDB" id="A0A4U5M2E0"/>
<reference evidence="1 2" key="2">
    <citation type="journal article" date="2019" name="G3 (Bethesda)">
        <title>Hybrid Assembly of the Genome of the Entomopathogenic Nematode Steinernema carpocapsae Identifies the X-Chromosome.</title>
        <authorList>
            <person name="Serra L."/>
            <person name="Macchietto M."/>
            <person name="Macias-Munoz A."/>
            <person name="McGill C.J."/>
            <person name="Rodriguez I.M."/>
            <person name="Rodriguez B."/>
            <person name="Murad R."/>
            <person name="Mortazavi A."/>
        </authorList>
    </citation>
    <scope>NUCLEOTIDE SEQUENCE [LARGE SCALE GENOMIC DNA]</scope>
    <source>
        <strain evidence="1 2">ALL</strain>
    </source>
</reference>
<comment type="caution">
    <text evidence="1">The sequence shown here is derived from an EMBL/GenBank/DDBJ whole genome shotgun (WGS) entry which is preliminary data.</text>
</comment>
<protein>
    <submittedName>
        <fullName evidence="1">Uncharacterized protein</fullName>
    </submittedName>
</protein>
<organism evidence="1 2">
    <name type="scientific">Steinernema carpocapsae</name>
    <name type="common">Entomopathogenic nematode</name>
    <dbReference type="NCBI Taxonomy" id="34508"/>
    <lineage>
        <taxon>Eukaryota</taxon>
        <taxon>Metazoa</taxon>
        <taxon>Ecdysozoa</taxon>
        <taxon>Nematoda</taxon>
        <taxon>Chromadorea</taxon>
        <taxon>Rhabditida</taxon>
        <taxon>Tylenchina</taxon>
        <taxon>Panagrolaimomorpha</taxon>
        <taxon>Strongyloidoidea</taxon>
        <taxon>Steinernematidae</taxon>
        <taxon>Steinernema</taxon>
    </lineage>
</organism>
<gene>
    <name evidence="1" type="ORF">L596_026791</name>
</gene>
<dbReference type="EMBL" id="AZBU02000010">
    <property type="protein sequence ID" value="TKR62889.1"/>
    <property type="molecule type" value="Genomic_DNA"/>
</dbReference>